<evidence type="ECO:0000313" key="4">
    <source>
        <dbReference type="Proteomes" id="UP000216225"/>
    </source>
</evidence>
<dbReference type="RefSeq" id="WP_094437837.1">
    <property type="nucleotide sequence ID" value="NZ_NKDB02000002.1"/>
</dbReference>
<organism evidence="3 4">
    <name type="scientific">Alicycliphilus denitrificans</name>
    <dbReference type="NCBI Taxonomy" id="179636"/>
    <lineage>
        <taxon>Bacteria</taxon>
        <taxon>Pseudomonadati</taxon>
        <taxon>Pseudomonadota</taxon>
        <taxon>Betaproteobacteria</taxon>
        <taxon>Burkholderiales</taxon>
        <taxon>Comamonadaceae</taxon>
        <taxon>Alicycliphilus</taxon>
    </lineage>
</organism>
<gene>
    <name evidence="3" type="ORF">CE154_009415</name>
</gene>
<feature type="chain" id="PRO_5019248837" evidence="1">
    <location>
        <begin position="19"/>
        <end position="221"/>
    </location>
</feature>
<reference evidence="3 4" key="1">
    <citation type="submission" date="2018-09" db="EMBL/GenBank/DDBJ databases">
        <title>Genome comparison of Alicycliphilus sp. BQ1, a polyurethanolytic bacterium, with its closest phylogenetic relatives Alicycliphilus denitrificans BC and K601, unable to attack polyurethane.</title>
        <authorList>
            <person name="Loza-Tavera H."/>
            <person name="Lozano L."/>
            <person name="Cevallos M."/>
            <person name="Maya-Lucas O."/>
            <person name="Garcia-Mena J."/>
            <person name="Hernandez J."/>
        </authorList>
    </citation>
    <scope>NUCLEOTIDE SEQUENCE [LARGE SCALE GENOMIC DNA]</scope>
    <source>
        <strain evidence="3 4">BQ1</strain>
    </source>
</reference>
<evidence type="ECO:0000259" key="2">
    <source>
        <dbReference type="Pfam" id="PF07589"/>
    </source>
</evidence>
<dbReference type="AlphaFoldDB" id="A0A420KAN0"/>
<name>A0A420KAN0_9BURK</name>
<comment type="caution">
    <text evidence="3">The sequence shown here is derived from an EMBL/GenBank/DDBJ whole genome shotgun (WGS) entry which is preliminary data.</text>
</comment>
<proteinExistence type="predicted"/>
<sequence>MKTIAALVLALASVGAQADVVVTNTFNGTGIQPLGEPDTTTYGEVFTTPDAINTVLDSFSLILQSLNASTSQLYAGVATWVNGGAGTSVFTSSVFSGNFTDWTEVVIGTGGLLLTPGQQYVAYFSASGLFDGTNALVQVGLSNDANTLGMSWDNANGGSPLHPNWNGCQACSYQLAGTMEFSSPGNQVPEPGSMALLGLGLLGAAAARRRSTAKARVPEQV</sequence>
<keyword evidence="1" id="KW-0732">Signal</keyword>
<dbReference type="NCBIfam" id="TIGR02595">
    <property type="entry name" value="PEP_CTERM"/>
    <property type="match status" value="1"/>
</dbReference>
<evidence type="ECO:0000313" key="3">
    <source>
        <dbReference type="EMBL" id="RKJ96258.1"/>
    </source>
</evidence>
<dbReference type="InterPro" id="IPR013424">
    <property type="entry name" value="Ice-binding_C"/>
</dbReference>
<evidence type="ECO:0000256" key="1">
    <source>
        <dbReference type="SAM" id="SignalP"/>
    </source>
</evidence>
<feature type="signal peptide" evidence="1">
    <location>
        <begin position="1"/>
        <end position="18"/>
    </location>
</feature>
<protein>
    <submittedName>
        <fullName evidence="3">PEP-CTERM sorting domain-containing protein</fullName>
    </submittedName>
</protein>
<dbReference type="EMBL" id="NKDB02000002">
    <property type="protein sequence ID" value="RKJ96258.1"/>
    <property type="molecule type" value="Genomic_DNA"/>
</dbReference>
<feature type="domain" description="Ice-binding protein C-terminal" evidence="2">
    <location>
        <begin position="187"/>
        <end position="210"/>
    </location>
</feature>
<dbReference type="Pfam" id="PF07589">
    <property type="entry name" value="PEP-CTERM"/>
    <property type="match status" value="1"/>
</dbReference>
<accession>A0A420KAN0</accession>
<dbReference type="Proteomes" id="UP000216225">
    <property type="component" value="Unassembled WGS sequence"/>
</dbReference>